<keyword evidence="4" id="KW-0012">Acyltransferase</keyword>
<dbReference type="SUPFAM" id="SSF51161">
    <property type="entry name" value="Trimeric LpxA-like enzymes"/>
    <property type="match status" value="1"/>
</dbReference>
<comment type="function">
    <text evidence="5">Acetyltransferase implicated in the O-acetylation of Nod factors.</text>
</comment>
<evidence type="ECO:0000313" key="8">
    <source>
        <dbReference type="Proteomes" id="UP000248745"/>
    </source>
</evidence>
<gene>
    <name evidence="7" type="ORF">DN068_12245</name>
</gene>
<dbReference type="PANTHER" id="PTHR23416">
    <property type="entry name" value="SIALIC ACID SYNTHASE-RELATED"/>
    <property type="match status" value="1"/>
</dbReference>
<dbReference type="PANTHER" id="PTHR23416:SF23">
    <property type="entry name" value="ACETYLTRANSFERASE C18B11.09C-RELATED"/>
    <property type="match status" value="1"/>
</dbReference>
<proteinExistence type="inferred from homology"/>
<reference evidence="7 8" key="1">
    <citation type="submission" date="2018-06" db="EMBL/GenBank/DDBJ databases">
        <title>Mucibacter soli gen. nov., sp. nov., a new member of the family Chitinophagaceae producing mucin.</title>
        <authorList>
            <person name="Kim M.-K."/>
            <person name="Park S."/>
            <person name="Kim T.-S."/>
            <person name="Joung Y."/>
            <person name="Han J.-H."/>
            <person name="Kim S.B."/>
        </authorList>
    </citation>
    <scope>NUCLEOTIDE SEQUENCE [LARGE SCALE GENOMIC DNA]</scope>
    <source>
        <strain evidence="7 8">R1-15</strain>
    </source>
</reference>
<accession>A0A2W2B8L5</accession>
<dbReference type="AlphaFoldDB" id="A0A2W2B8L5"/>
<evidence type="ECO:0000256" key="2">
    <source>
        <dbReference type="ARBA" id="ARBA00022679"/>
    </source>
</evidence>
<dbReference type="FunFam" id="2.160.10.10:FF:000025">
    <property type="entry name" value="Hexapeptide-repeat containing-acetyltransferase"/>
    <property type="match status" value="1"/>
</dbReference>
<dbReference type="Pfam" id="PF00132">
    <property type="entry name" value="Hexapep"/>
    <property type="match status" value="1"/>
</dbReference>
<evidence type="ECO:0000256" key="5">
    <source>
        <dbReference type="ARBA" id="ARBA00055587"/>
    </source>
</evidence>
<evidence type="ECO:0000313" key="7">
    <source>
        <dbReference type="EMBL" id="PZF72629.1"/>
    </source>
</evidence>
<evidence type="ECO:0000256" key="1">
    <source>
        <dbReference type="ARBA" id="ARBA00007274"/>
    </source>
</evidence>
<dbReference type="InterPro" id="IPR011004">
    <property type="entry name" value="Trimer_LpxA-like_sf"/>
</dbReference>
<protein>
    <recommendedName>
        <fullName evidence="6">Nodulation protein L</fullName>
    </recommendedName>
</protein>
<comment type="similarity">
    <text evidence="1">Belongs to the transferase hexapeptide repeat family.</text>
</comment>
<dbReference type="GO" id="GO:0008374">
    <property type="term" value="F:O-acyltransferase activity"/>
    <property type="evidence" value="ECO:0007669"/>
    <property type="project" value="TreeGrafter"/>
</dbReference>
<evidence type="ECO:0000256" key="4">
    <source>
        <dbReference type="ARBA" id="ARBA00023315"/>
    </source>
</evidence>
<dbReference type="OrthoDB" id="9812571at2"/>
<dbReference type="InterPro" id="IPR001451">
    <property type="entry name" value="Hexapep"/>
</dbReference>
<dbReference type="EMBL" id="QKTW01000017">
    <property type="protein sequence ID" value="PZF72629.1"/>
    <property type="molecule type" value="Genomic_DNA"/>
</dbReference>
<evidence type="ECO:0000256" key="6">
    <source>
        <dbReference type="ARBA" id="ARBA00067695"/>
    </source>
</evidence>
<keyword evidence="2 7" id="KW-0808">Transferase</keyword>
<dbReference type="RefSeq" id="WP_110999220.1">
    <property type="nucleotide sequence ID" value="NZ_QKTW01000017.1"/>
</dbReference>
<keyword evidence="8" id="KW-1185">Reference proteome</keyword>
<dbReference type="Proteomes" id="UP000248745">
    <property type="component" value="Unassembled WGS sequence"/>
</dbReference>
<comment type="caution">
    <text evidence="7">The sequence shown here is derived from an EMBL/GenBank/DDBJ whole genome shotgun (WGS) entry which is preliminary data.</text>
</comment>
<dbReference type="PROSITE" id="PS00101">
    <property type="entry name" value="HEXAPEP_TRANSFERASES"/>
    <property type="match status" value="1"/>
</dbReference>
<dbReference type="Gene3D" id="2.160.10.10">
    <property type="entry name" value="Hexapeptide repeat proteins"/>
    <property type="match status" value="1"/>
</dbReference>
<dbReference type="InterPro" id="IPR018357">
    <property type="entry name" value="Hexapep_transf_CS"/>
</dbReference>
<organism evidence="7 8">
    <name type="scientific">Taibaiella soli</name>
    <dbReference type="NCBI Taxonomy" id="1649169"/>
    <lineage>
        <taxon>Bacteria</taxon>
        <taxon>Pseudomonadati</taxon>
        <taxon>Bacteroidota</taxon>
        <taxon>Chitinophagia</taxon>
        <taxon>Chitinophagales</taxon>
        <taxon>Chitinophagaceae</taxon>
        <taxon>Taibaiella</taxon>
    </lineage>
</organism>
<evidence type="ECO:0000256" key="3">
    <source>
        <dbReference type="ARBA" id="ARBA00022737"/>
    </source>
</evidence>
<dbReference type="InterPro" id="IPR051159">
    <property type="entry name" value="Hexapeptide_acetyltransf"/>
</dbReference>
<sequence>MNEDQATIIHRRTPESAAMVENTRRAMAITTKLNHLTFNDPAEVRVLFSELIGKPVDENFILIPPFYTAGGTEITVGKNVFINQNCTLYDLGGLTIEDDVMIGPNVNIITTGHSLDPVQRRTVTIGKPIIIKRNVWIAAGVTVIGGVTIGENAVVAAGSVVTKNVPANTLVGGNPAKVIRMIETALNETIKES</sequence>
<keyword evidence="3" id="KW-0677">Repeat</keyword>
<name>A0A2W2B8L5_9BACT</name>
<dbReference type="CDD" id="cd03357">
    <property type="entry name" value="LbH_MAT_GAT"/>
    <property type="match status" value="1"/>
</dbReference>